<dbReference type="RefSeq" id="XP_007929029.1">
    <property type="nucleotide sequence ID" value="XM_007930838.1"/>
</dbReference>
<reference evidence="2 3" key="1">
    <citation type="journal article" date="2012" name="PLoS Pathog.">
        <title>Diverse lifestyles and strategies of plant pathogenesis encoded in the genomes of eighteen Dothideomycetes fungi.</title>
        <authorList>
            <person name="Ohm R.A."/>
            <person name="Feau N."/>
            <person name="Henrissat B."/>
            <person name="Schoch C.L."/>
            <person name="Horwitz B.A."/>
            <person name="Barry K.W."/>
            <person name="Condon B.J."/>
            <person name="Copeland A.C."/>
            <person name="Dhillon B."/>
            <person name="Glaser F."/>
            <person name="Hesse C.N."/>
            <person name="Kosti I."/>
            <person name="LaButti K."/>
            <person name="Lindquist E.A."/>
            <person name="Lucas S."/>
            <person name="Salamov A.A."/>
            <person name="Bradshaw R.E."/>
            <person name="Ciuffetti L."/>
            <person name="Hamelin R.C."/>
            <person name="Kema G.H.J."/>
            <person name="Lawrence C."/>
            <person name="Scott J.A."/>
            <person name="Spatafora J.W."/>
            <person name="Turgeon B.G."/>
            <person name="de Wit P.J.G.M."/>
            <person name="Zhong S."/>
            <person name="Goodwin S.B."/>
            <person name="Grigoriev I.V."/>
        </authorList>
    </citation>
    <scope>NUCLEOTIDE SEQUENCE [LARGE SCALE GENOMIC DNA]</scope>
    <source>
        <strain evidence="2 3">CIRAD86</strain>
    </source>
</reference>
<evidence type="ECO:0000256" key="1">
    <source>
        <dbReference type="SAM" id="MobiDB-lite"/>
    </source>
</evidence>
<sequence length="273" mass="30379">MTCSCFGGGMVGQCSRSKRGHSTTSYTSPPYLTTAMPYVKYFAFRSTDRTQTRVCLIPRAARCQTVWVLGLVILDTVAQPLSSSKQKYPIPLSPRFLHRRTSHFQNNLPPPHGPQYGAHASQEHPAYIVPLGHVPAPVPPLQAQHAIAKPPGQPRHAANQYSPTPLANNKVRSGKRTFSSNGPSNISSSKGREEPGDAWLIDSVCMYVFKLMRMSAMLMPVRYLVLIPQVCNETARAFKLHPPCFENTREEQVVMSPRWLRPVSGRVVETETL</sequence>
<keyword evidence="3" id="KW-1185">Reference proteome</keyword>
<feature type="region of interest" description="Disordered" evidence="1">
    <location>
        <begin position="146"/>
        <end position="194"/>
    </location>
</feature>
<accession>M3AR64</accession>
<gene>
    <name evidence="2" type="ORF">MYCFIDRAFT_176925</name>
</gene>
<dbReference type="EMBL" id="KB446561">
    <property type="protein sequence ID" value="EME79927.1"/>
    <property type="molecule type" value="Genomic_DNA"/>
</dbReference>
<dbReference type="HOGENOM" id="CLU_1019859_0_0_1"/>
<feature type="compositionally biased region" description="Polar residues" evidence="1">
    <location>
        <begin position="159"/>
        <end position="171"/>
    </location>
</feature>
<dbReference type="KEGG" id="pfj:MYCFIDRAFT_176925"/>
<dbReference type="GeneID" id="19333652"/>
<proteinExistence type="predicted"/>
<dbReference type="Proteomes" id="UP000016932">
    <property type="component" value="Unassembled WGS sequence"/>
</dbReference>
<dbReference type="VEuPathDB" id="FungiDB:MYCFIDRAFT_176925"/>
<protein>
    <submittedName>
        <fullName evidence="2">Uncharacterized protein</fullName>
    </submittedName>
</protein>
<evidence type="ECO:0000313" key="3">
    <source>
        <dbReference type="Proteomes" id="UP000016932"/>
    </source>
</evidence>
<name>M3AR64_PSEFD</name>
<organism evidence="2 3">
    <name type="scientific">Pseudocercospora fijiensis (strain CIRAD86)</name>
    <name type="common">Black leaf streak disease fungus</name>
    <name type="synonym">Mycosphaerella fijiensis</name>
    <dbReference type="NCBI Taxonomy" id="383855"/>
    <lineage>
        <taxon>Eukaryota</taxon>
        <taxon>Fungi</taxon>
        <taxon>Dikarya</taxon>
        <taxon>Ascomycota</taxon>
        <taxon>Pezizomycotina</taxon>
        <taxon>Dothideomycetes</taxon>
        <taxon>Dothideomycetidae</taxon>
        <taxon>Mycosphaerellales</taxon>
        <taxon>Mycosphaerellaceae</taxon>
        <taxon>Pseudocercospora</taxon>
    </lineage>
</organism>
<evidence type="ECO:0000313" key="2">
    <source>
        <dbReference type="EMBL" id="EME79927.1"/>
    </source>
</evidence>
<dbReference type="AlphaFoldDB" id="M3AR64"/>
<feature type="compositionally biased region" description="Low complexity" evidence="1">
    <location>
        <begin position="179"/>
        <end position="189"/>
    </location>
</feature>